<organism evidence="1 2">
    <name type="scientific">Cerrena zonata</name>
    <dbReference type="NCBI Taxonomy" id="2478898"/>
    <lineage>
        <taxon>Eukaryota</taxon>
        <taxon>Fungi</taxon>
        <taxon>Dikarya</taxon>
        <taxon>Basidiomycota</taxon>
        <taxon>Agaricomycotina</taxon>
        <taxon>Agaricomycetes</taxon>
        <taxon>Polyporales</taxon>
        <taxon>Cerrenaceae</taxon>
        <taxon>Cerrena</taxon>
    </lineage>
</organism>
<dbReference type="Proteomes" id="UP001385951">
    <property type="component" value="Unassembled WGS sequence"/>
</dbReference>
<evidence type="ECO:0000313" key="2">
    <source>
        <dbReference type="Proteomes" id="UP001385951"/>
    </source>
</evidence>
<name>A0AAW0GFT8_9APHY</name>
<keyword evidence="2" id="KW-1185">Reference proteome</keyword>
<accession>A0AAW0GFT8</accession>
<evidence type="ECO:0000313" key="1">
    <source>
        <dbReference type="EMBL" id="KAK7690569.1"/>
    </source>
</evidence>
<proteinExistence type="predicted"/>
<reference evidence="1 2" key="1">
    <citation type="submission" date="2022-09" db="EMBL/GenBank/DDBJ databases">
        <authorList>
            <person name="Palmer J.M."/>
        </authorList>
    </citation>
    <scope>NUCLEOTIDE SEQUENCE [LARGE SCALE GENOMIC DNA]</scope>
    <source>
        <strain evidence="1 2">DSM 7382</strain>
    </source>
</reference>
<comment type="caution">
    <text evidence="1">The sequence shown here is derived from an EMBL/GenBank/DDBJ whole genome shotgun (WGS) entry which is preliminary data.</text>
</comment>
<protein>
    <submittedName>
        <fullName evidence="1">Uncharacterized protein</fullName>
    </submittedName>
</protein>
<dbReference type="EMBL" id="JASBNA010000006">
    <property type="protein sequence ID" value="KAK7690569.1"/>
    <property type="molecule type" value="Genomic_DNA"/>
</dbReference>
<gene>
    <name evidence="1" type="ORF">QCA50_005667</name>
</gene>
<sequence>MDDAGAEESDSVTQFLAYAQRVINSAQFVVDAIPNVEDFKIERSLQMIGIVKDILQDLDDPWLDDSDIDTMFTAIDNVESPLRDYQAMPPLPRNMGTTTTPSALVGRPSYNLDLEHAIELHDLGNSYC</sequence>
<dbReference type="AlphaFoldDB" id="A0AAW0GFT8"/>